<dbReference type="EMBL" id="CP119312">
    <property type="protein sequence ID" value="WEK05391.1"/>
    <property type="molecule type" value="Genomic_DNA"/>
</dbReference>
<protein>
    <submittedName>
        <fullName evidence="2">GNAT family N-acetyltransferase</fullName>
    </submittedName>
</protein>
<proteinExistence type="predicted"/>
<dbReference type="PROSITE" id="PS51186">
    <property type="entry name" value="GNAT"/>
    <property type="match status" value="1"/>
</dbReference>
<dbReference type="Proteomes" id="UP001217476">
    <property type="component" value="Chromosome"/>
</dbReference>
<evidence type="ECO:0000313" key="3">
    <source>
        <dbReference type="Proteomes" id="UP001217476"/>
    </source>
</evidence>
<reference evidence="2" key="1">
    <citation type="submission" date="2023-03" db="EMBL/GenBank/DDBJ databases">
        <title>Andean soil-derived lignocellulolytic bacterial consortium as a source of novel taxa and putative plastic-active enzymes.</title>
        <authorList>
            <person name="Diaz-Garcia L."/>
            <person name="Chuvochina M."/>
            <person name="Feuerriegel G."/>
            <person name="Bunk B."/>
            <person name="Sproer C."/>
            <person name="Streit W.R."/>
            <person name="Rodriguez L.M."/>
            <person name="Overmann J."/>
            <person name="Jimenez D.J."/>
        </authorList>
    </citation>
    <scope>NUCLEOTIDE SEQUENCE</scope>
    <source>
        <strain evidence="2">MAG 4196</strain>
    </source>
</reference>
<dbReference type="GO" id="GO:0016747">
    <property type="term" value="F:acyltransferase activity, transferring groups other than amino-acyl groups"/>
    <property type="evidence" value="ECO:0007669"/>
    <property type="project" value="InterPro"/>
</dbReference>
<dbReference type="CDD" id="cd04301">
    <property type="entry name" value="NAT_SF"/>
    <property type="match status" value="1"/>
</dbReference>
<gene>
    <name evidence="2" type="ORF">P0Y65_03800</name>
</gene>
<organism evidence="2 3">
    <name type="scientific">Candidatus Devosia phytovorans</name>
    <dbReference type="NCBI Taxonomy" id="3121372"/>
    <lineage>
        <taxon>Bacteria</taxon>
        <taxon>Pseudomonadati</taxon>
        <taxon>Pseudomonadota</taxon>
        <taxon>Alphaproteobacteria</taxon>
        <taxon>Hyphomicrobiales</taxon>
        <taxon>Devosiaceae</taxon>
        <taxon>Devosia</taxon>
    </lineage>
</organism>
<dbReference type="AlphaFoldDB" id="A0AAJ6B145"/>
<evidence type="ECO:0000259" key="1">
    <source>
        <dbReference type="PROSITE" id="PS51186"/>
    </source>
</evidence>
<dbReference type="InterPro" id="IPR016181">
    <property type="entry name" value="Acyl_CoA_acyltransferase"/>
</dbReference>
<name>A0AAJ6B145_9HYPH</name>
<dbReference type="Gene3D" id="3.40.630.30">
    <property type="match status" value="1"/>
</dbReference>
<evidence type="ECO:0000313" key="2">
    <source>
        <dbReference type="EMBL" id="WEK05391.1"/>
    </source>
</evidence>
<sequence>MIEIVSDPFPSDTALSVLWLSAWGELGPDSFAEILARSLAHVGAFEGERLVGFVNVAWDGGVHAFVLDTCVHADFQRQGIATRLLSRATELARDRGAHWLHVDFELQLTTLYRAAGFGPTAAGLKRLR</sequence>
<dbReference type="Pfam" id="PF00583">
    <property type="entry name" value="Acetyltransf_1"/>
    <property type="match status" value="1"/>
</dbReference>
<dbReference type="InterPro" id="IPR000182">
    <property type="entry name" value="GNAT_dom"/>
</dbReference>
<accession>A0AAJ6B145</accession>
<feature type="domain" description="N-acetyltransferase" evidence="1">
    <location>
        <begin position="1"/>
        <end position="128"/>
    </location>
</feature>
<dbReference type="SUPFAM" id="SSF55729">
    <property type="entry name" value="Acyl-CoA N-acyltransferases (Nat)"/>
    <property type="match status" value="1"/>
</dbReference>